<gene>
    <name evidence="2" type="ORF">A4X13_0g3816</name>
</gene>
<protein>
    <recommendedName>
        <fullName evidence="4">F-box domain-containing protein</fullName>
    </recommendedName>
</protein>
<feature type="region of interest" description="Disordered" evidence="1">
    <location>
        <begin position="434"/>
        <end position="467"/>
    </location>
</feature>
<accession>A0A177TER6</accession>
<organism evidence="2 3">
    <name type="scientific">Tilletia indica</name>
    <dbReference type="NCBI Taxonomy" id="43049"/>
    <lineage>
        <taxon>Eukaryota</taxon>
        <taxon>Fungi</taxon>
        <taxon>Dikarya</taxon>
        <taxon>Basidiomycota</taxon>
        <taxon>Ustilaginomycotina</taxon>
        <taxon>Exobasidiomycetes</taxon>
        <taxon>Tilletiales</taxon>
        <taxon>Tilletiaceae</taxon>
        <taxon>Tilletia</taxon>
    </lineage>
</organism>
<dbReference type="Proteomes" id="UP000077521">
    <property type="component" value="Unassembled WGS sequence"/>
</dbReference>
<evidence type="ECO:0000313" key="3">
    <source>
        <dbReference type="Proteomes" id="UP000077521"/>
    </source>
</evidence>
<proteinExistence type="predicted"/>
<name>A0A177TER6_9BASI</name>
<keyword evidence="3" id="KW-1185">Reference proteome</keyword>
<comment type="caution">
    <text evidence="2">The sequence shown here is derived from an EMBL/GenBank/DDBJ whole genome shotgun (WGS) entry which is preliminary data.</text>
</comment>
<reference evidence="2" key="1">
    <citation type="submission" date="2016-04" db="EMBL/GenBank/DDBJ databases">
        <authorList>
            <person name="Nguyen H.D."/>
            <person name="Samba Siva P."/>
            <person name="Cullis J."/>
            <person name="Levesque C.A."/>
            <person name="Hambleton S."/>
        </authorList>
    </citation>
    <scope>NUCLEOTIDE SEQUENCE</scope>
    <source>
        <strain evidence="2">DAOMC 236416</strain>
    </source>
</reference>
<sequence>MDANTDSLLAYLTRMHPLLLVNRLISRVTTEVAGFHYHASVPDWRPPVRADRGPWHPPASASFSLHEQYWRYHHRTSGPAPSDFTFLRSTLSYRRLPTLRSLSLDFWTVAQAPAFSVSAEAHLERSFLHEVGCLLKTISATSCRIEDLSLRIPSDQGILDAVVGLVAKQYNLHKVDIDVQSLGQTTNATLSRLDLSALALSDVQYQPFQVFTLRGPDIDLHCRELPHNHPGLLSRFQATKELVLACNSFVSSTPSWIWLHSFLKCSPNIVLLEMSVDNDDNGDFDKTQYDGEDLQLPLLRQLIIQIPAVDSYLLRLLHAPSLYALRVRSHVDIALWPDCDENQFPSIFFSNVRCPGLSYERLYVLGIPTQRYQHNWNHLLSASNDSDYESIAYIKPYDAYRPRGNTTSYARARLPPHSYHSPLPVCPAISPSGSLTSLASQPPSRLARESAQKSSPSRQPIGPNVIP</sequence>
<evidence type="ECO:0008006" key="4">
    <source>
        <dbReference type="Google" id="ProtNLM"/>
    </source>
</evidence>
<feature type="compositionally biased region" description="Polar residues" evidence="1">
    <location>
        <begin position="434"/>
        <end position="443"/>
    </location>
</feature>
<reference evidence="2" key="2">
    <citation type="journal article" date="2019" name="IMA Fungus">
        <title>Genome sequencing and comparison of five Tilletia species to identify candidate genes for the detection of regulated species infecting wheat.</title>
        <authorList>
            <person name="Nguyen H.D.T."/>
            <person name="Sultana T."/>
            <person name="Kesanakurti P."/>
            <person name="Hambleton S."/>
        </authorList>
    </citation>
    <scope>NUCLEOTIDE SEQUENCE</scope>
    <source>
        <strain evidence="2">DAOMC 236416</strain>
    </source>
</reference>
<evidence type="ECO:0000256" key="1">
    <source>
        <dbReference type="SAM" id="MobiDB-lite"/>
    </source>
</evidence>
<evidence type="ECO:0000313" key="2">
    <source>
        <dbReference type="EMBL" id="KAE8251864.1"/>
    </source>
</evidence>
<dbReference type="AlphaFoldDB" id="A0A177TER6"/>
<dbReference type="EMBL" id="LWDF02000228">
    <property type="protein sequence ID" value="KAE8251864.1"/>
    <property type="molecule type" value="Genomic_DNA"/>
</dbReference>